<dbReference type="InterPro" id="IPR046848">
    <property type="entry name" value="E_motif"/>
</dbReference>
<feature type="repeat" description="PPR" evidence="3">
    <location>
        <begin position="332"/>
        <end position="362"/>
    </location>
</feature>
<dbReference type="Pfam" id="PF14432">
    <property type="entry name" value="DYW_deaminase"/>
    <property type="match status" value="1"/>
</dbReference>
<evidence type="ECO:0000313" key="5">
    <source>
        <dbReference type="EMBL" id="KAL3521595.1"/>
    </source>
</evidence>
<reference evidence="5 6" key="1">
    <citation type="submission" date="2024-11" db="EMBL/GenBank/DDBJ databases">
        <title>A near-complete genome assembly of Cinchona calisaya.</title>
        <authorList>
            <person name="Lian D.C."/>
            <person name="Zhao X.W."/>
            <person name="Wei L."/>
        </authorList>
    </citation>
    <scope>NUCLEOTIDE SEQUENCE [LARGE SCALE GENOMIC DNA]</scope>
    <source>
        <tissue evidence="5">Nenye</tissue>
    </source>
</reference>
<dbReference type="PROSITE" id="PS51375">
    <property type="entry name" value="PPR"/>
    <property type="match status" value="5"/>
</dbReference>
<dbReference type="PANTHER" id="PTHR47926:SF373">
    <property type="entry name" value="TETRATRICOPEPTIDE-LIKE HELICAL DOMAIN SUPERFAMILY, DYW DOMAIN-CONTAINING PROTEIN"/>
    <property type="match status" value="1"/>
</dbReference>
<dbReference type="FunFam" id="1.25.40.10:FF:002148">
    <property type="entry name" value="Pentatricopeptide repeat-containing protein At2g29760, chloroplastic"/>
    <property type="match status" value="1"/>
</dbReference>
<dbReference type="FunFam" id="1.25.40.10:FF:000344">
    <property type="entry name" value="Pentatricopeptide repeat-containing protein"/>
    <property type="match status" value="1"/>
</dbReference>
<dbReference type="InterPro" id="IPR011990">
    <property type="entry name" value="TPR-like_helical_dom_sf"/>
</dbReference>
<evidence type="ECO:0000256" key="3">
    <source>
        <dbReference type="PROSITE-ProRule" id="PRU00708"/>
    </source>
</evidence>
<name>A0ABD2ZTU0_9GENT</name>
<comment type="similarity">
    <text evidence="1">Belongs to the PPR family. PCMP-H subfamily.</text>
</comment>
<evidence type="ECO:0000313" key="6">
    <source>
        <dbReference type="Proteomes" id="UP001630127"/>
    </source>
</evidence>
<dbReference type="InterPro" id="IPR002885">
    <property type="entry name" value="PPR_rpt"/>
</dbReference>
<gene>
    <name evidence="5" type="ORF">ACH5RR_019744</name>
</gene>
<dbReference type="Proteomes" id="UP001630127">
    <property type="component" value="Unassembled WGS sequence"/>
</dbReference>
<comment type="caution">
    <text evidence="5">The sequence shown here is derived from an EMBL/GenBank/DDBJ whole genome shotgun (WGS) entry which is preliminary data.</text>
</comment>
<dbReference type="Pfam" id="PF01535">
    <property type="entry name" value="PPR"/>
    <property type="match status" value="6"/>
</dbReference>
<dbReference type="Pfam" id="PF20431">
    <property type="entry name" value="E_motif"/>
    <property type="match status" value="1"/>
</dbReference>
<dbReference type="EMBL" id="JBJUIK010000008">
    <property type="protein sequence ID" value="KAL3521595.1"/>
    <property type="molecule type" value="Genomic_DNA"/>
</dbReference>
<organism evidence="5 6">
    <name type="scientific">Cinchona calisaya</name>
    <dbReference type="NCBI Taxonomy" id="153742"/>
    <lineage>
        <taxon>Eukaryota</taxon>
        <taxon>Viridiplantae</taxon>
        <taxon>Streptophyta</taxon>
        <taxon>Embryophyta</taxon>
        <taxon>Tracheophyta</taxon>
        <taxon>Spermatophyta</taxon>
        <taxon>Magnoliopsida</taxon>
        <taxon>eudicotyledons</taxon>
        <taxon>Gunneridae</taxon>
        <taxon>Pentapetalae</taxon>
        <taxon>asterids</taxon>
        <taxon>lamiids</taxon>
        <taxon>Gentianales</taxon>
        <taxon>Rubiaceae</taxon>
        <taxon>Cinchonoideae</taxon>
        <taxon>Cinchoneae</taxon>
        <taxon>Cinchona</taxon>
    </lineage>
</organism>
<evidence type="ECO:0000259" key="4">
    <source>
        <dbReference type="Pfam" id="PF14432"/>
    </source>
</evidence>
<feature type="domain" description="DYW" evidence="4">
    <location>
        <begin position="577"/>
        <end position="669"/>
    </location>
</feature>
<dbReference type="InterPro" id="IPR032867">
    <property type="entry name" value="DYW_dom"/>
</dbReference>
<accession>A0ABD2ZTU0</accession>
<dbReference type="Pfam" id="PF13041">
    <property type="entry name" value="PPR_2"/>
    <property type="match status" value="2"/>
</dbReference>
<proteinExistence type="inferred from homology"/>
<protein>
    <recommendedName>
        <fullName evidence="4">DYW domain-containing protein</fullName>
    </recommendedName>
</protein>
<dbReference type="PANTHER" id="PTHR47926">
    <property type="entry name" value="PENTATRICOPEPTIDE REPEAT-CONTAINING PROTEIN"/>
    <property type="match status" value="1"/>
</dbReference>
<dbReference type="NCBIfam" id="TIGR00756">
    <property type="entry name" value="PPR"/>
    <property type="match status" value="6"/>
</dbReference>
<dbReference type="AlphaFoldDB" id="A0ABD2ZTU0"/>
<keyword evidence="6" id="KW-1185">Reference proteome</keyword>
<dbReference type="GO" id="GO:0016070">
    <property type="term" value="P:RNA metabolic process"/>
    <property type="evidence" value="ECO:0007669"/>
    <property type="project" value="UniProtKB-ARBA"/>
</dbReference>
<dbReference type="InterPro" id="IPR046960">
    <property type="entry name" value="PPR_At4g14850-like_plant"/>
</dbReference>
<keyword evidence="2" id="KW-0677">Repeat</keyword>
<feature type="repeat" description="PPR" evidence="3">
    <location>
        <begin position="262"/>
        <end position="296"/>
    </location>
</feature>
<feature type="repeat" description="PPR" evidence="3">
    <location>
        <begin position="194"/>
        <end position="228"/>
    </location>
</feature>
<sequence>MKTVGIPFRLSHKFSTAYQLLATATLHSEAASYSQILDKWPDIKTLKKIHTKITLDPNLCSSISFGIKLMRAYAACGQTKVTRQIFDKIRDRNVVIFNVMIRSYVNNQLHHDAFFLFKSMNSSNTSPDYYTFPCVLKACSASADLRVGLQVHAQVLKMNLDANLYVGNGLIAMYGKCGSLRDARSILDEMPRRDVVSWNSMVAVYAQNGGFNDALEVCKDIQSVGLKPNAGTMASLLPAVSNTSAENVAFVEDMFMKVRGEELVPWNVMIAMYVNNSMPNKAVELYTEMEDRGIEADAITISSILPACGDLSAISMGRRIHKYVERKGIQPNLSVENALIDMYAKCGSLQEAREVFDNMRFRDVVSWTSIISAYGKSGKGAKVVALFSEMRESIIPDAIVFVPILSACSHAGLLEEGQQFYKLMTKEYKIVPRLEHFACMVDLLGRAGQVHEAYDFIKQMPLEPNETVWGAFLSACRVHKDMDIALEAADRLFQLAPKVSGYYVLLSNIYAKAGRWKEVTSIRSIMKGRGIKKLPGISNVELNNQVHTFLAGDRSHPQSKEIYEELDILIGKMKETGYVPETEDALHDIEDEDKENHLVVHSEKLAIVFAIINTKPGTQIRITKNLRVCGDCHIAAKLISKIAKREIIVRDTNRFHHFENGFCSCGDYW</sequence>
<feature type="repeat" description="PPR" evidence="3">
    <location>
        <begin position="363"/>
        <end position="393"/>
    </location>
</feature>
<evidence type="ECO:0000256" key="1">
    <source>
        <dbReference type="ARBA" id="ARBA00006643"/>
    </source>
</evidence>
<dbReference type="Gene3D" id="1.25.40.10">
    <property type="entry name" value="Tetratricopeptide repeat domain"/>
    <property type="match status" value="4"/>
</dbReference>
<feature type="repeat" description="PPR" evidence="3">
    <location>
        <begin position="93"/>
        <end position="127"/>
    </location>
</feature>
<evidence type="ECO:0000256" key="2">
    <source>
        <dbReference type="ARBA" id="ARBA00022737"/>
    </source>
</evidence>
<dbReference type="InterPro" id="IPR046849">
    <property type="entry name" value="E2_motif"/>
</dbReference>
<dbReference type="Pfam" id="PF20430">
    <property type="entry name" value="Eplus_motif"/>
    <property type="match status" value="1"/>
</dbReference>